<gene>
    <name evidence="1" type="ORF">RCOM_1872940</name>
</gene>
<protein>
    <recommendedName>
        <fullName evidence="3">Type VI secretion system baseplate subunit TssG</fullName>
    </recommendedName>
</protein>
<keyword evidence="2" id="KW-1185">Reference proteome</keyword>
<dbReference type="InterPro" id="IPR010732">
    <property type="entry name" value="T6SS_TssG-like"/>
</dbReference>
<organism evidence="1 2">
    <name type="scientific">Ricinus communis</name>
    <name type="common">Castor bean</name>
    <dbReference type="NCBI Taxonomy" id="3988"/>
    <lineage>
        <taxon>Eukaryota</taxon>
        <taxon>Viridiplantae</taxon>
        <taxon>Streptophyta</taxon>
        <taxon>Embryophyta</taxon>
        <taxon>Tracheophyta</taxon>
        <taxon>Spermatophyta</taxon>
        <taxon>Magnoliopsida</taxon>
        <taxon>eudicotyledons</taxon>
        <taxon>Gunneridae</taxon>
        <taxon>Pentapetalae</taxon>
        <taxon>rosids</taxon>
        <taxon>fabids</taxon>
        <taxon>Malpighiales</taxon>
        <taxon>Euphorbiaceae</taxon>
        <taxon>Acalyphoideae</taxon>
        <taxon>Acalypheae</taxon>
        <taxon>Ricinus</taxon>
    </lineage>
</organism>
<reference evidence="2" key="1">
    <citation type="journal article" date="2010" name="Nat. Biotechnol.">
        <title>Draft genome sequence of the oilseed species Ricinus communis.</title>
        <authorList>
            <person name="Chan A.P."/>
            <person name="Crabtree J."/>
            <person name="Zhao Q."/>
            <person name="Lorenzi H."/>
            <person name="Orvis J."/>
            <person name="Puiu D."/>
            <person name="Melake-Berhan A."/>
            <person name="Jones K.M."/>
            <person name="Redman J."/>
            <person name="Chen G."/>
            <person name="Cahoon E.B."/>
            <person name="Gedil M."/>
            <person name="Stanke M."/>
            <person name="Haas B.J."/>
            <person name="Wortman J.R."/>
            <person name="Fraser-Liggett C.M."/>
            <person name="Ravel J."/>
            <person name="Rabinowicz P.D."/>
        </authorList>
    </citation>
    <scope>NUCLEOTIDE SEQUENCE [LARGE SCALE GENOMIC DNA]</scope>
    <source>
        <strain evidence="2">cv. Hale</strain>
    </source>
</reference>
<dbReference type="PANTHER" id="PTHR35564">
    <property type="match status" value="1"/>
</dbReference>
<dbReference type="NCBIfam" id="TIGR03347">
    <property type="entry name" value="VI_chp_1"/>
    <property type="match status" value="1"/>
</dbReference>
<proteinExistence type="predicted"/>
<feature type="non-terminal residue" evidence="1">
    <location>
        <position position="1"/>
    </location>
</feature>
<dbReference type="PANTHER" id="PTHR35564:SF4">
    <property type="entry name" value="CYTOPLASMIC PROTEIN"/>
    <property type="match status" value="1"/>
</dbReference>
<name>B9TIT7_RICCO</name>
<dbReference type="Pfam" id="PF06996">
    <property type="entry name" value="T6SS_TssG"/>
    <property type="match status" value="1"/>
</dbReference>
<evidence type="ECO:0000313" key="2">
    <source>
        <dbReference type="Proteomes" id="UP000008311"/>
    </source>
</evidence>
<dbReference type="STRING" id="3988.B9TIT7"/>
<evidence type="ECO:0008006" key="3">
    <source>
        <dbReference type="Google" id="ProtNLM"/>
    </source>
</evidence>
<accession>B9TIT7</accession>
<dbReference type="EMBL" id="EQ982968">
    <property type="protein sequence ID" value="EEF24227.1"/>
    <property type="molecule type" value="Genomic_DNA"/>
</dbReference>
<evidence type="ECO:0000313" key="1">
    <source>
        <dbReference type="EMBL" id="EEF24227.1"/>
    </source>
</evidence>
<dbReference type="AlphaFoldDB" id="B9TIT7"/>
<sequence length="377" mass="42695">LYAITRVIQTHRRGTVDMQATQRRFEPSVIERLFAAPHRFQFFQAVRMIELWFKRNGVAPERAVCDFLRFANRTALGFPASEIEAIDAVASSDDTSVAGMAQSLREGKMKYVRLTPTFMGFLGGSGALPAHYTERIARHQIEHRDEGPRAFLDVFSTRSLALFYQAWSKYRLAFQYEMGRRDKFLPLLLSLSGIGFRSLRERLLEVDGRGVRDESIAHFAAALSHRPASAPYMQQVLSEYFSIPLTIEQFVGQWYDVPREHQTMLGSTNSALGTAMAGQRVWQRDLRMRLRLGPLALPDFEQFLPGARASQALSRMLGVFTGPTLEYEIQLILRAEDVRGLGLSPDRTGGRLGWDSFVATAPQQQDRADICYQLAVH</sequence>
<dbReference type="Proteomes" id="UP000008311">
    <property type="component" value="Unassembled WGS sequence"/>
</dbReference>
<dbReference type="InParanoid" id="B9TIT7"/>